<dbReference type="AlphaFoldDB" id="A0A7D8V250"/>
<dbReference type="PANTHER" id="PTHR37849">
    <property type="entry name" value="YALI0E11605P"/>
    <property type="match status" value="1"/>
</dbReference>
<accession>A0A7D8V250</accession>
<reference evidence="1 2" key="1">
    <citation type="journal article" date="2019" name="PLoS Genet.">
        <title>Convergent evolution of linked mating-type loci in basidiomycete fungi.</title>
        <authorList>
            <person name="Sun S."/>
            <person name="Coelho M.A."/>
            <person name="Heitman J."/>
            <person name="Nowrousian M."/>
        </authorList>
    </citation>
    <scope>NUCLEOTIDE SEQUENCE [LARGE SCALE GENOMIC DNA]</scope>
    <source>
        <strain evidence="1 2">CBS 4282</strain>
    </source>
</reference>
<proteinExistence type="predicted"/>
<organism evidence="1 2">
    <name type="scientific">Vanrija humicola</name>
    <name type="common">Yeast</name>
    <name type="synonym">Cryptococcus humicola</name>
    <dbReference type="NCBI Taxonomy" id="5417"/>
    <lineage>
        <taxon>Eukaryota</taxon>
        <taxon>Fungi</taxon>
        <taxon>Dikarya</taxon>
        <taxon>Basidiomycota</taxon>
        <taxon>Agaricomycotina</taxon>
        <taxon>Tremellomycetes</taxon>
        <taxon>Trichosporonales</taxon>
        <taxon>Trichosporonaceae</taxon>
        <taxon>Vanrija</taxon>
    </lineage>
</organism>
<dbReference type="EMBL" id="QKWK01000005">
    <property type="protein sequence ID" value="TXT10773.1"/>
    <property type="molecule type" value="Genomic_DNA"/>
</dbReference>
<evidence type="ECO:0000313" key="2">
    <source>
        <dbReference type="Proteomes" id="UP000473826"/>
    </source>
</evidence>
<name>A0A7D8V250_VANHU</name>
<dbReference type="OrthoDB" id="5331396at2759"/>
<dbReference type="Proteomes" id="UP000473826">
    <property type="component" value="Unassembled WGS sequence"/>
</dbReference>
<comment type="caution">
    <text evidence="1">The sequence shown here is derived from an EMBL/GenBank/DDBJ whole genome shotgun (WGS) entry which is preliminary data.</text>
</comment>
<sequence>MLTARTAARTIARTAPRRALSTSAALREEAAAAAGTVGAVPVQKPLLGFSAATSLGVYYLQQDTKIAQGLLLASVDELSQGTERITSHLDRLQTVEKDLAALRAQSAASGDVAKVRAEMKKVYDGLHLELLDLRAHVWGVEQDLQKVAKTGTCDGGGGGVFFALVPQAPTPADTPQRPSGFRLVDRKCSGLCHCGGVRRLAGGWWTGRCPPGPPSYRGANSG</sequence>
<keyword evidence="2" id="KW-1185">Reference proteome</keyword>
<dbReference type="PANTHER" id="PTHR37849:SF1">
    <property type="entry name" value="YALI0E11605P"/>
    <property type="match status" value="1"/>
</dbReference>
<evidence type="ECO:0000313" key="1">
    <source>
        <dbReference type="EMBL" id="TXT10773.1"/>
    </source>
</evidence>
<gene>
    <name evidence="1" type="ORF">VHUM_02278</name>
</gene>
<protein>
    <submittedName>
        <fullName evidence="1">Uncharacterized protein</fullName>
    </submittedName>
</protein>